<dbReference type="PANTHER" id="PTHR19229">
    <property type="entry name" value="ATP-BINDING CASSETTE TRANSPORTER SUBFAMILY A ABCA"/>
    <property type="match status" value="1"/>
</dbReference>
<comment type="subcellular location">
    <subcellularLocation>
        <location evidence="1">Membrane</location>
        <topology evidence="1">Multi-pass membrane protein</topology>
    </subcellularLocation>
</comment>
<sequence length="578" mass="63321">MLITVVILQLFHFPVFVEKNNLPAICILILLYGYACTSMVHVLERVFNEASLANMILFCGNAFVGLAGIAILLILDIISESEATDNARWVLHKVLMLSPHFTLGDGLLEIAKNTIQSQVLIQFGMDTYRDPLTQNVVGYHYIALFLVGTALFLLNFAIESDYFDAITVRLRSKPRGPAPREAAGDARAEERRVRDALQPLRLRTIGNINAGFVDSEDLGSLKKHSSVSRGTARDVCSTLRLRREYGARVALHDLSLGIPAGQCTALLGENGAGKSTTFSLLTGEIHPTSGQIYLLGQKVNTRDLSQGLISYCPQSDAIDPFLTVRETLVLYCMLRGIDDREHVIRRTLESFELVKYADVRAGALSGGNKRKLCTAIAFMGRTPLILLDEPTSGMDPVSRRCVSAAVRGATRGGRAALLSTHALADARRLAARVALLRAGRLHALAGLDDCLRRFGGGYVVACVVRRGGSRAAWRGVLARAPHAALRVLHQAALHFLLPLRATVNGKEIETKLSDVFRLLAELQMSCDIEDYTVNQSSLDQIFLSFNEKTSIIDAIDESTVTPRLLRRNSDELDSVTSL</sequence>
<dbReference type="PROSITE" id="PS50893">
    <property type="entry name" value="ABC_TRANSPORTER_2"/>
    <property type="match status" value="1"/>
</dbReference>
<dbReference type="InterPro" id="IPR013525">
    <property type="entry name" value="ABC2_TM"/>
</dbReference>
<name>A0AAU9TMK7_EUPED</name>
<evidence type="ECO:0000256" key="3">
    <source>
        <dbReference type="ARBA" id="ARBA00022448"/>
    </source>
</evidence>
<dbReference type="GO" id="GO:0005524">
    <property type="term" value="F:ATP binding"/>
    <property type="evidence" value="ECO:0007669"/>
    <property type="project" value="UniProtKB-KW"/>
</dbReference>
<proteinExistence type="inferred from homology"/>
<dbReference type="Gene3D" id="3.40.50.300">
    <property type="entry name" value="P-loop containing nucleotide triphosphate hydrolases"/>
    <property type="match status" value="1"/>
</dbReference>
<feature type="transmembrane region" description="Helical" evidence="10">
    <location>
        <begin position="22"/>
        <end position="43"/>
    </location>
</feature>
<feature type="transmembrane region" description="Helical" evidence="10">
    <location>
        <begin position="138"/>
        <end position="158"/>
    </location>
</feature>
<dbReference type="GO" id="GO:0016887">
    <property type="term" value="F:ATP hydrolysis activity"/>
    <property type="evidence" value="ECO:0007669"/>
    <property type="project" value="InterPro"/>
</dbReference>
<dbReference type="SMART" id="SM00382">
    <property type="entry name" value="AAA"/>
    <property type="match status" value="1"/>
</dbReference>
<dbReference type="InterPro" id="IPR003439">
    <property type="entry name" value="ABC_transporter-like_ATP-bd"/>
</dbReference>
<feature type="domain" description="ABC transporter" evidence="11">
    <location>
        <begin position="236"/>
        <end position="463"/>
    </location>
</feature>
<evidence type="ECO:0000256" key="6">
    <source>
        <dbReference type="ARBA" id="ARBA00022741"/>
    </source>
</evidence>
<keyword evidence="6" id="KW-0547">Nucleotide-binding</keyword>
<accession>A0AAU9TMK7</accession>
<keyword evidence="7" id="KW-0067">ATP-binding</keyword>
<keyword evidence="5" id="KW-0677">Repeat</keyword>
<dbReference type="PANTHER" id="PTHR19229:SF36">
    <property type="entry name" value="ATP-BINDING CASSETTE SUB-FAMILY A MEMBER 2"/>
    <property type="match status" value="1"/>
</dbReference>
<evidence type="ECO:0000256" key="5">
    <source>
        <dbReference type="ARBA" id="ARBA00022737"/>
    </source>
</evidence>
<dbReference type="Proteomes" id="UP001153954">
    <property type="component" value="Unassembled WGS sequence"/>
</dbReference>
<evidence type="ECO:0000313" key="12">
    <source>
        <dbReference type="EMBL" id="CAH2088390.1"/>
    </source>
</evidence>
<evidence type="ECO:0000256" key="7">
    <source>
        <dbReference type="ARBA" id="ARBA00022840"/>
    </source>
</evidence>
<evidence type="ECO:0000256" key="4">
    <source>
        <dbReference type="ARBA" id="ARBA00022692"/>
    </source>
</evidence>
<evidence type="ECO:0000256" key="9">
    <source>
        <dbReference type="ARBA" id="ARBA00023136"/>
    </source>
</evidence>
<dbReference type="InterPro" id="IPR003593">
    <property type="entry name" value="AAA+_ATPase"/>
</dbReference>
<feature type="transmembrane region" description="Helical" evidence="10">
    <location>
        <begin position="55"/>
        <end position="78"/>
    </location>
</feature>
<keyword evidence="8 10" id="KW-1133">Transmembrane helix</keyword>
<dbReference type="InterPro" id="IPR026082">
    <property type="entry name" value="ABCA"/>
</dbReference>
<dbReference type="InterPro" id="IPR027417">
    <property type="entry name" value="P-loop_NTPase"/>
</dbReference>
<dbReference type="CDD" id="cd03263">
    <property type="entry name" value="ABC_subfamily_A"/>
    <property type="match status" value="1"/>
</dbReference>
<keyword evidence="9 10" id="KW-0472">Membrane</keyword>
<keyword evidence="3" id="KW-0813">Transport</keyword>
<organism evidence="12 13">
    <name type="scientific">Euphydryas editha</name>
    <name type="common">Edith's checkerspot</name>
    <dbReference type="NCBI Taxonomy" id="104508"/>
    <lineage>
        <taxon>Eukaryota</taxon>
        <taxon>Metazoa</taxon>
        <taxon>Ecdysozoa</taxon>
        <taxon>Arthropoda</taxon>
        <taxon>Hexapoda</taxon>
        <taxon>Insecta</taxon>
        <taxon>Pterygota</taxon>
        <taxon>Neoptera</taxon>
        <taxon>Endopterygota</taxon>
        <taxon>Lepidoptera</taxon>
        <taxon>Glossata</taxon>
        <taxon>Ditrysia</taxon>
        <taxon>Papilionoidea</taxon>
        <taxon>Nymphalidae</taxon>
        <taxon>Nymphalinae</taxon>
        <taxon>Euphydryas</taxon>
    </lineage>
</organism>
<dbReference type="GO" id="GO:0140359">
    <property type="term" value="F:ABC-type transporter activity"/>
    <property type="evidence" value="ECO:0007669"/>
    <property type="project" value="InterPro"/>
</dbReference>
<dbReference type="AlphaFoldDB" id="A0AAU9TMK7"/>
<gene>
    <name evidence="12" type="ORF">EEDITHA_LOCUS4554</name>
</gene>
<dbReference type="Pfam" id="PF00005">
    <property type="entry name" value="ABC_tran"/>
    <property type="match status" value="1"/>
</dbReference>
<reference evidence="12" key="1">
    <citation type="submission" date="2022-03" db="EMBL/GenBank/DDBJ databases">
        <authorList>
            <person name="Tunstrom K."/>
        </authorList>
    </citation>
    <scope>NUCLEOTIDE SEQUENCE</scope>
</reference>
<keyword evidence="4 10" id="KW-0812">Transmembrane</keyword>
<comment type="caution">
    <text evidence="12">The sequence shown here is derived from an EMBL/GenBank/DDBJ whole genome shotgun (WGS) entry which is preliminary data.</text>
</comment>
<evidence type="ECO:0000256" key="10">
    <source>
        <dbReference type="SAM" id="Phobius"/>
    </source>
</evidence>
<keyword evidence="13" id="KW-1185">Reference proteome</keyword>
<evidence type="ECO:0000256" key="1">
    <source>
        <dbReference type="ARBA" id="ARBA00004141"/>
    </source>
</evidence>
<dbReference type="EMBL" id="CAKOGL010000007">
    <property type="protein sequence ID" value="CAH2088390.1"/>
    <property type="molecule type" value="Genomic_DNA"/>
</dbReference>
<dbReference type="GO" id="GO:0005319">
    <property type="term" value="F:lipid transporter activity"/>
    <property type="evidence" value="ECO:0007669"/>
    <property type="project" value="TreeGrafter"/>
</dbReference>
<dbReference type="SUPFAM" id="SSF52540">
    <property type="entry name" value="P-loop containing nucleoside triphosphate hydrolases"/>
    <property type="match status" value="1"/>
</dbReference>
<dbReference type="Pfam" id="PF12698">
    <property type="entry name" value="ABC2_membrane_3"/>
    <property type="match status" value="1"/>
</dbReference>
<dbReference type="GO" id="GO:0016020">
    <property type="term" value="C:membrane"/>
    <property type="evidence" value="ECO:0007669"/>
    <property type="project" value="UniProtKB-SubCell"/>
</dbReference>
<evidence type="ECO:0000256" key="2">
    <source>
        <dbReference type="ARBA" id="ARBA00008869"/>
    </source>
</evidence>
<comment type="similarity">
    <text evidence="2">Belongs to the ABC transporter superfamily. ABCA family.</text>
</comment>
<evidence type="ECO:0000313" key="13">
    <source>
        <dbReference type="Proteomes" id="UP001153954"/>
    </source>
</evidence>
<protein>
    <recommendedName>
        <fullName evidence="11">ABC transporter domain-containing protein</fullName>
    </recommendedName>
</protein>
<evidence type="ECO:0000259" key="11">
    <source>
        <dbReference type="PROSITE" id="PS50893"/>
    </source>
</evidence>
<evidence type="ECO:0000256" key="8">
    <source>
        <dbReference type="ARBA" id="ARBA00022989"/>
    </source>
</evidence>